<protein>
    <submittedName>
        <fullName evidence="1">Uncharacterized protein</fullName>
    </submittedName>
</protein>
<name>A0A8D9UHZ4_9VIRU</name>
<dbReference type="EMBL" id="BK029940">
    <property type="protein sequence ID" value="DAD56036.1"/>
    <property type="molecule type" value="Genomic_DNA"/>
</dbReference>
<sequence>MLCSNAQQENGGRIMCRVDGKEPHRLCPYQKYCH</sequence>
<organism evidence="1">
    <name type="scientific">Bacteriophage sp</name>
    <dbReference type="NCBI Taxonomy" id="38018"/>
    <lineage>
        <taxon>Viruses</taxon>
    </lineage>
</organism>
<accession>A0A8D9UHZ4</accession>
<reference evidence="1" key="1">
    <citation type="journal article" date="2021" name="Proc. Natl. Acad. Sci. U.S.A.">
        <title>A Catalog of Tens of Thousands of Viruses from Human Metagenomes Reveals Hidden Associations with Chronic Diseases.</title>
        <authorList>
            <person name="Tisza M.J."/>
            <person name="Buck C.B."/>
        </authorList>
    </citation>
    <scope>NUCLEOTIDE SEQUENCE</scope>
    <source>
        <strain evidence="1">CtOZu12</strain>
    </source>
</reference>
<evidence type="ECO:0000313" key="1">
    <source>
        <dbReference type="EMBL" id="DAD56036.1"/>
    </source>
</evidence>
<proteinExistence type="predicted"/>